<evidence type="ECO:0000256" key="1">
    <source>
        <dbReference type="SAM" id="MobiDB-lite"/>
    </source>
</evidence>
<dbReference type="GeneID" id="27309683"/>
<evidence type="ECO:0000259" key="2">
    <source>
        <dbReference type="Pfam" id="PF00076"/>
    </source>
</evidence>
<reference evidence="3 4" key="1">
    <citation type="submission" date="2015-01" db="EMBL/GenBank/DDBJ databases">
        <title>The Genome Sequence of Ochroconis gallopava CBS43764.</title>
        <authorList>
            <consortium name="The Broad Institute Genomics Platform"/>
            <person name="Cuomo C."/>
            <person name="de Hoog S."/>
            <person name="Gorbushina A."/>
            <person name="Stielow B."/>
            <person name="Teixiera M."/>
            <person name="Abouelleil A."/>
            <person name="Chapman S.B."/>
            <person name="Priest M."/>
            <person name="Young S.K."/>
            <person name="Wortman J."/>
            <person name="Nusbaum C."/>
            <person name="Birren B."/>
        </authorList>
    </citation>
    <scope>NUCLEOTIDE SEQUENCE [LARGE SCALE GENOMIC DNA]</scope>
    <source>
        <strain evidence="3 4">CBS 43764</strain>
    </source>
</reference>
<dbReference type="GO" id="GO:0003723">
    <property type="term" value="F:RNA binding"/>
    <property type="evidence" value="ECO:0007669"/>
    <property type="project" value="InterPro"/>
</dbReference>
<organism evidence="3 4">
    <name type="scientific">Verruconis gallopava</name>
    <dbReference type="NCBI Taxonomy" id="253628"/>
    <lineage>
        <taxon>Eukaryota</taxon>
        <taxon>Fungi</taxon>
        <taxon>Dikarya</taxon>
        <taxon>Ascomycota</taxon>
        <taxon>Pezizomycotina</taxon>
        <taxon>Dothideomycetes</taxon>
        <taxon>Pleosporomycetidae</taxon>
        <taxon>Venturiales</taxon>
        <taxon>Sympoventuriaceae</taxon>
        <taxon>Verruconis</taxon>
    </lineage>
</organism>
<name>A0A0D2B956_9PEZI</name>
<dbReference type="InterPro" id="IPR000504">
    <property type="entry name" value="RRM_dom"/>
</dbReference>
<dbReference type="InterPro" id="IPR035979">
    <property type="entry name" value="RBD_domain_sf"/>
</dbReference>
<dbReference type="STRING" id="253628.A0A0D2B956"/>
<dbReference type="InterPro" id="IPR012677">
    <property type="entry name" value="Nucleotide-bd_a/b_plait_sf"/>
</dbReference>
<keyword evidence="4" id="KW-1185">Reference proteome</keyword>
<dbReference type="HOGENOM" id="CLU_680081_0_0_1"/>
<feature type="compositionally biased region" description="Polar residues" evidence="1">
    <location>
        <begin position="219"/>
        <end position="232"/>
    </location>
</feature>
<dbReference type="AlphaFoldDB" id="A0A0D2B956"/>
<feature type="region of interest" description="Disordered" evidence="1">
    <location>
        <begin position="219"/>
        <end position="243"/>
    </location>
</feature>
<protein>
    <recommendedName>
        <fullName evidence="2">RRM domain-containing protein</fullName>
    </recommendedName>
</protein>
<dbReference type="RefSeq" id="XP_016217653.1">
    <property type="nucleotide sequence ID" value="XM_016354641.1"/>
</dbReference>
<dbReference type="SUPFAM" id="SSF54928">
    <property type="entry name" value="RNA-binding domain, RBD"/>
    <property type="match status" value="1"/>
</dbReference>
<accession>A0A0D2B956</accession>
<dbReference type="InParanoid" id="A0A0D2B956"/>
<dbReference type="Gene3D" id="3.30.70.330">
    <property type="match status" value="1"/>
</dbReference>
<evidence type="ECO:0000313" key="4">
    <source>
        <dbReference type="Proteomes" id="UP000053259"/>
    </source>
</evidence>
<feature type="region of interest" description="Disordered" evidence="1">
    <location>
        <begin position="1"/>
        <end position="130"/>
    </location>
</feature>
<dbReference type="EMBL" id="KN847532">
    <property type="protein sequence ID" value="KIW07784.1"/>
    <property type="molecule type" value="Genomic_DNA"/>
</dbReference>
<dbReference type="Proteomes" id="UP000053259">
    <property type="component" value="Unassembled WGS sequence"/>
</dbReference>
<dbReference type="Pfam" id="PF00076">
    <property type="entry name" value="RRM_1"/>
    <property type="match status" value="1"/>
</dbReference>
<feature type="compositionally biased region" description="Acidic residues" evidence="1">
    <location>
        <begin position="31"/>
        <end position="45"/>
    </location>
</feature>
<proteinExistence type="predicted"/>
<feature type="domain" description="RRM" evidence="2">
    <location>
        <begin position="133"/>
        <end position="190"/>
    </location>
</feature>
<feature type="compositionally biased region" description="Polar residues" evidence="1">
    <location>
        <begin position="76"/>
        <end position="85"/>
    </location>
</feature>
<sequence>MAEGDDYNLDLSYMDENSAEGHQQHHQDGDYQYDDSTELYGDENYEGDHGNIDHAVNGDSNAKVDSVDTAQGEANAEQSAETDASGSRKRKERDDDDDYSQTAQNMTPRQTSSTPVPSQHSGYGPQPTHALNIQQLGHNMSEETIREWVNAVGKESEIEELKFDEFKPNGKSKGACYVRFTTPEAAQLVKDYIANTVPKPPGKPAGYVVHYANSNPYLRSSNNTSQGANRTNARGGLGGDNFRGGRGNFRGNFNRGGGFVGRGNYNNMGGVMPNMNQGGWNNQGGMAMGGGFNNMAAGGFNNRGGMNNRGRGGMGVNMGRGGGMNMGMNQGGMMGGMGRGGMPAMPTMPMMNPMMGMPSMFNMPNMMGGMQNRGGMMGGNMMGGVGRGGFPAGQQGGMNKRPRMG</sequence>
<feature type="compositionally biased region" description="Polar residues" evidence="1">
    <location>
        <begin position="100"/>
        <end position="121"/>
    </location>
</feature>
<dbReference type="OrthoDB" id="10065185at2759"/>
<gene>
    <name evidence="3" type="ORF">PV09_01710</name>
</gene>
<dbReference type="VEuPathDB" id="FungiDB:PV09_01710"/>
<evidence type="ECO:0000313" key="3">
    <source>
        <dbReference type="EMBL" id="KIW07784.1"/>
    </source>
</evidence>